<accession>A0A329U9N8</accession>
<feature type="region of interest" description="Disordered" evidence="1">
    <location>
        <begin position="1"/>
        <end position="37"/>
    </location>
</feature>
<gene>
    <name evidence="2" type="ORF">C4N24_06250</name>
</gene>
<comment type="caution">
    <text evidence="2">The sequence shown here is derived from an EMBL/GenBank/DDBJ whole genome shotgun (WGS) entry which is preliminary data.</text>
</comment>
<reference evidence="2 3" key="1">
    <citation type="submission" date="2018-02" db="EMBL/GenBank/DDBJ databases">
        <title>Complete genome sequencing of Faecalibacterium prausnitzii strains isolated from the human gut.</title>
        <authorList>
            <person name="Fitzgerald B.C."/>
            <person name="Shkoporov A.N."/>
            <person name="Ross P.R."/>
            <person name="Hill C."/>
        </authorList>
    </citation>
    <scope>NUCLEOTIDE SEQUENCE [LARGE SCALE GENOMIC DNA]</scope>
    <source>
        <strain evidence="2 3">APC923/51-1</strain>
    </source>
</reference>
<protein>
    <submittedName>
        <fullName evidence="2">Uncharacterized protein</fullName>
    </submittedName>
</protein>
<dbReference type="AlphaFoldDB" id="A0A329U9N8"/>
<organism evidence="2 3">
    <name type="scientific">Faecalibacterium prausnitzii</name>
    <dbReference type="NCBI Taxonomy" id="853"/>
    <lineage>
        <taxon>Bacteria</taxon>
        <taxon>Bacillati</taxon>
        <taxon>Bacillota</taxon>
        <taxon>Clostridia</taxon>
        <taxon>Eubacteriales</taxon>
        <taxon>Oscillospiraceae</taxon>
        <taxon>Faecalibacterium</taxon>
    </lineage>
</organism>
<proteinExistence type="predicted"/>
<sequence length="82" mass="9049">MRDSFPFNGKATGYARGPIPEADFPRPGEDVTVGDKKGNLASRGDAWGSLLYRYERLLIHKNVASETLSSFFATLSPEPFVK</sequence>
<evidence type="ECO:0000256" key="1">
    <source>
        <dbReference type="SAM" id="MobiDB-lite"/>
    </source>
</evidence>
<name>A0A329U9N8_9FIRM</name>
<dbReference type="EMBL" id="PRLD01000005">
    <property type="protein sequence ID" value="RAW57893.1"/>
    <property type="molecule type" value="Genomic_DNA"/>
</dbReference>
<evidence type="ECO:0000313" key="3">
    <source>
        <dbReference type="Proteomes" id="UP000251281"/>
    </source>
</evidence>
<dbReference type="Proteomes" id="UP000251281">
    <property type="component" value="Unassembled WGS sequence"/>
</dbReference>
<feature type="compositionally biased region" description="Basic and acidic residues" evidence="1">
    <location>
        <begin position="23"/>
        <end position="37"/>
    </location>
</feature>
<evidence type="ECO:0000313" key="2">
    <source>
        <dbReference type="EMBL" id="RAW57893.1"/>
    </source>
</evidence>
<dbReference type="RefSeq" id="WP_112090733.1">
    <property type="nucleotide sequence ID" value="NZ_PRLD01000005.1"/>
</dbReference>